<feature type="chain" id="PRO_5045320225" evidence="2">
    <location>
        <begin position="19"/>
        <end position="972"/>
    </location>
</feature>
<feature type="region of interest" description="Disordered" evidence="1">
    <location>
        <begin position="38"/>
        <end position="64"/>
    </location>
</feature>
<dbReference type="Proteomes" id="UP001642520">
    <property type="component" value="Unassembled WGS sequence"/>
</dbReference>
<evidence type="ECO:0000256" key="2">
    <source>
        <dbReference type="SAM" id="SignalP"/>
    </source>
</evidence>
<feature type="compositionally biased region" description="Basic and acidic residues" evidence="1">
    <location>
        <begin position="44"/>
        <end position="64"/>
    </location>
</feature>
<dbReference type="EMBL" id="CAXAJV020001292">
    <property type="protein sequence ID" value="CAL7942237.1"/>
    <property type="molecule type" value="Genomic_DNA"/>
</dbReference>
<accession>A0ABP1NMS3</accession>
<organism evidence="3 4">
    <name type="scientific">Xylocopa violacea</name>
    <name type="common">Violet carpenter bee</name>
    <name type="synonym">Apis violacea</name>
    <dbReference type="NCBI Taxonomy" id="135666"/>
    <lineage>
        <taxon>Eukaryota</taxon>
        <taxon>Metazoa</taxon>
        <taxon>Ecdysozoa</taxon>
        <taxon>Arthropoda</taxon>
        <taxon>Hexapoda</taxon>
        <taxon>Insecta</taxon>
        <taxon>Pterygota</taxon>
        <taxon>Neoptera</taxon>
        <taxon>Endopterygota</taxon>
        <taxon>Hymenoptera</taxon>
        <taxon>Apocrita</taxon>
        <taxon>Aculeata</taxon>
        <taxon>Apoidea</taxon>
        <taxon>Anthophila</taxon>
        <taxon>Apidae</taxon>
        <taxon>Xylocopa</taxon>
        <taxon>Xylocopa</taxon>
    </lineage>
</organism>
<comment type="caution">
    <text evidence="3">The sequence shown here is derived from an EMBL/GenBank/DDBJ whole genome shotgun (WGS) entry which is preliminary data.</text>
</comment>
<feature type="compositionally biased region" description="Polar residues" evidence="1">
    <location>
        <begin position="126"/>
        <end position="148"/>
    </location>
</feature>
<feature type="signal peptide" evidence="2">
    <location>
        <begin position="1"/>
        <end position="18"/>
    </location>
</feature>
<gene>
    <name evidence="3" type="ORF">XYLVIOL_LOCUS5455</name>
</gene>
<keyword evidence="2" id="KW-0732">Signal</keyword>
<protein>
    <submittedName>
        <fullName evidence="3">Uncharacterized protein</fullName>
    </submittedName>
</protein>
<evidence type="ECO:0000313" key="3">
    <source>
        <dbReference type="EMBL" id="CAL7942237.1"/>
    </source>
</evidence>
<keyword evidence="4" id="KW-1185">Reference proteome</keyword>
<name>A0ABP1NMS3_XYLVO</name>
<evidence type="ECO:0000256" key="1">
    <source>
        <dbReference type="SAM" id="MobiDB-lite"/>
    </source>
</evidence>
<feature type="region of interest" description="Disordered" evidence="1">
    <location>
        <begin position="125"/>
        <end position="148"/>
    </location>
</feature>
<sequence length="972" mass="109878">MKLCYFGLAVIWIATVTATLESDSHGNWGNEKDHLELNYGQEVPKNETREDTKNVEDRTSNQHERLFNSSKSNELVKEEREDAAVKFIDRNEENRQANESQQQFFKQIVQPYVLSLQDETIPGEISSESLGNISRPTRTSQSATNETVAIQDSSTTTKYYLQESGSNDVSQTVSEEILDVDNIGDFGQRVHPSYTFRQRNNDNAGRFRLRQPLNSSSSFEEQRRQHRKDFHSYISKKLNTSDSSTTTFLKQRFPSSLARAIESQRALKLKETEGDYSDTSFTTKDVPTSTVASTTSVSLGKFLGPIVVPDLPPQKKYSYTTASYYTESNETSEPTPASIEPSKPKVSQNIYPAASSIALNPLQVGVALMNAGQDHNSVNEQVTLTKEYPREDFDSLQVTDIDIASLIQSDASDSLNTSFHGDQVSQQEQVSEVVVTNTPTQSVEIQKSVELFHTAPVQEIHYPVEFIPHVPQPLVKQRLQGDYRKSSRGQFKDQRPDQINVYRVNEIFDETIPSNNSHEVSRYEYNVNENVNENDVVYTASSGQIDQTLTVARPVETKSIFGAKEQLNNAQYDQMLVKYSKLQEIPETSIKQSEYELPKTQPSTVTKPQRGNDGFPGLANLENLQVSQEVPEYLLTKPLSESLSELRLPMSPPQSYSAEKTVHVPHSVDVAEKKMPFPVEKVIEKQITIPQPFPVHVPIDRVVEKQIRIPYPVHIEKVIEKKVPFAIQRFIIPLPIHIRVPQPVPLPLEKVVEKPVPVPMPVEKIVEKIVHIPRPYSPEIEKNRPFSVESTKLVKSGPIYNVQSDGNYQQTIRQNFQVPLAPVYGAENEQNYYNTTTHFYGPGYAALNRPSVRQPLMHALPKKFGSYGIQYPHSITYSMNNGNLMTYGRTSDKDTVKNEYIGPVPRKVQVSLGIQSKSLYSTPDIQATLRRTRQESVVGNTGSFRQSKMEYGFKPPMVPSVQYDEQTATKVE</sequence>
<evidence type="ECO:0000313" key="4">
    <source>
        <dbReference type="Proteomes" id="UP001642520"/>
    </source>
</evidence>
<feature type="region of interest" description="Disordered" evidence="1">
    <location>
        <begin position="196"/>
        <end position="225"/>
    </location>
</feature>
<proteinExistence type="predicted"/>
<reference evidence="3 4" key="1">
    <citation type="submission" date="2024-08" db="EMBL/GenBank/DDBJ databases">
        <authorList>
            <person name="Will J Nash"/>
            <person name="Angela Man"/>
            <person name="Seanna McTaggart"/>
            <person name="Kendall Baker"/>
            <person name="Tom Barker"/>
            <person name="Leah Catchpole"/>
            <person name="Alex Durrant"/>
            <person name="Karim Gharbi"/>
            <person name="Naomi Irish"/>
            <person name="Gemy Kaithakottil"/>
            <person name="Debby Ku"/>
            <person name="Aaliyah Providence"/>
            <person name="Felix Shaw"/>
            <person name="David Swarbreck"/>
            <person name="Chris Watkins"/>
            <person name="Ann M. McCartney"/>
            <person name="Giulio Formenti"/>
            <person name="Alice Mouton"/>
            <person name="Noel Vella"/>
            <person name="Bjorn M von Reumont"/>
            <person name="Adriana Vella"/>
            <person name="Wilfried Haerty"/>
        </authorList>
    </citation>
    <scope>NUCLEOTIDE SEQUENCE [LARGE SCALE GENOMIC DNA]</scope>
</reference>